<dbReference type="GO" id="GO:0043937">
    <property type="term" value="P:regulation of sporulation"/>
    <property type="evidence" value="ECO:0007669"/>
    <property type="project" value="InterPro"/>
</dbReference>
<protein>
    <submittedName>
        <fullName evidence="1">Aspartyl-phosphate phosphatase Spo0E family protein</fullName>
    </submittedName>
</protein>
<dbReference type="InterPro" id="IPR018540">
    <property type="entry name" value="Spo0E-like"/>
</dbReference>
<sequence>MRCQCRNQIEKLRTIMELTYEEYLSFTDPTVLLASQALDDALVQYRQCPHFEYCNNWGRKEKKEESNTLVC</sequence>
<dbReference type="AlphaFoldDB" id="A0A3A1VI51"/>
<keyword evidence="2" id="KW-1185">Reference proteome</keyword>
<dbReference type="InterPro" id="IPR037208">
    <property type="entry name" value="Spo0E-like_sf"/>
</dbReference>
<name>A0A3A1VI51_9BACL</name>
<evidence type="ECO:0000313" key="1">
    <source>
        <dbReference type="EMBL" id="RIX59382.1"/>
    </source>
</evidence>
<comment type="caution">
    <text evidence="1">The sequence shown here is derived from an EMBL/GenBank/DDBJ whole genome shotgun (WGS) entry which is preliminary data.</text>
</comment>
<accession>A0A3A1VI51</accession>
<dbReference type="SUPFAM" id="SSF140500">
    <property type="entry name" value="BAS1536-like"/>
    <property type="match status" value="1"/>
</dbReference>
<dbReference type="InterPro" id="IPR036638">
    <property type="entry name" value="HLH_DNA-bd_sf"/>
</dbReference>
<evidence type="ECO:0000313" key="2">
    <source>
        <dbReference type="Proteomes" id="UP000266482"/>
    </source>
</evidence>
<dbReference type="Gene3D" id="4.10.280.10">
    <property type="entry name" value="Helix-loop-helix DNA-binding domain"/>
    <property type="match status" value="1"/>
</dbReference>
<dbReference type="OrthoDB" id="2620633at2"/>
<dbReference type="RefSeq" id="WP_119598213.1">
    <property type="nucleotide sequence ID" value="NZ_QXQA01000002.1"/>
</dbReference>
<reference evidence="1 2" key="1">
    <citation type="submission" date="2018-09" db="EMBL/GenBank/DDBJ databases">
        <title>Paenibacillus aracenensis nov. sp. isolated from a cave in southern Spain.</title>
        <authorList>
            <person name="Jurado V."/>
            <person name="Gutierrez-Patricio S."/>
            <person name="Gonzalez-Pimentel J.L."/>
            <person name="Miller A.Z."/>
            <person name="Laiz L."/>
            <person name="Saiz-Jimenez C."/>
        </authorList>
    </citation>
    <scope>NUCLEOTIDE SEQUENCE [LARGE SCALE GENOMIC DNA]</scope>
    <source>
        <strain evidence="1 2">DSM 22867</strain>
    </source>
</reference>
<proteinExistence type="predicted"/>
<dbReference type="GO" id="GO:0046983">
    <property type="term" value="F:protein dimerization activity"/>
    <property type="evidence" value="ECO:0007669"/>
    <property type="project" value="InterPro"/>
</dbReference>
<organism evidence="1 2">
    <name type="scientific">Paenibacillus nanensis</name>
    <dbReference type="NCBI Taxonomy" id="393251"/>
    <lineage>
        <taxon>Bacteria</taxon>
        <taxon>Bacillati</taxon>
        <taxon>Bacillota</taxon>
        <taxon>Bacilli</taxon>
        <taxon>Bacillales</taxon>
        <taxon>Paenibacillaceae</taxon>
        <taxon>Paenibacillus</taxon>
    </lineage>
</organism>
<dbReference type="EMBL" id="QXQA01000002">
    <property type="protein sequence ID" value="RIX59382.1"/>
    <property type="molecule type" value="Genomic_DNA"/>
</dbReference>
<dbReference type="Pfam" id="PF09388">
    <property type="entry name" value="SpoOE-like"/>
    <property type="match status" value="1"/>
</dbReference>
<dbReference type="Proteomes" id="UP000266482">
    <property type="component" value="Unassembled WGS sequence"/>
</dbReference>
<gene>
    <name evidence="1" type="ORF">D3P08_04305</name>
</gene>